<dbReference type="AlphaFoldDB" id="A0AAV8CAM6"/>
<evidence type="ECO:0000256" key="2">
    <source>
        <dbReference type="ARBA" id="ARBA00022540"/>
    </source>
</evidence>
<dbReference type="Proteomes" id="UP001140206">
    <property type="component" value="Chromosome 5"/>
</dbReference>
<dbReference type="InterPro" id="IPR012340">
    <property type="entry name" value="NA-bd_OB-fold"/>
</dbReference>
<dbReference type="Pfam" id="PF00575">
    <property type="entry name" value="S1"/>
    <property type="match status" value="1"/>
</dbReference>
<dbReference type="Pfam" id="PF07541">
    <property type="entry name" value="EIF_2_alpha"/>
    <property type="match status" value="1"/>
</dbReference>
<dbReference type="InterPro" id="IPR044126">
    <property type="entry name" value="S1_IF2_alpha"/>
</dbReference>
<dbReference type="InterPro" id="IPR024055">
    <property type="entry name" value="TIF2_asu_C"/>
</dbReference>
<organism evidence="6 8">
    <name type="scientific">Rhynchospora pubera</name>
    <dbReference type="NCBI Taxonomy" id="906938"/>
    <lineage>
        <taxon>Eukaryota</taxon>
        <taxon>Viridiplantae</taxon>
        <taxon>Streptophyta</taxon>
        <taxon>Embryophyta</taxon>
        <taxon>Tracheophyta</taxon>
        <taxon>Spermatophyta</taxon>
        <taxon>Magnoliopsida</taxon>
        <taxon>Liliopsida</taxon>
        <taxon>Poales</taxon>
        <taxon>Cyperaceae</taxon>
        <taxon>Cyperoideae</taxon>
        <taxon>Rhynchosporeae</taxon>
        <taxon>Rhynchospora</taxon>
    </lineage>
</organism>
<evidence type="ECO:0000313" key="7">
    <source>
        <dbReference type="EMBL" id="KAJ4795113.1"/>
    </source>
</evidence>
<comment type="similarity">
    <text evidence="1">Belongs to the eIF-2-alpha family.</text>
</comment>
<dbReference type="SUPFAM" id="SSF50249">
    <property type="entry name" value="Nucleic acid-binding proteins"/>
    <property type="match status" value="1"/>
</dbReference>
<evidence type="ECO:0000256" key="4">
    <source>
        <dbReference type="ARBA" id="ARBA00022917"/>
    </source>
</evidence>
<dbReference type="PROSITE" id="PS50126">
    <property type="entry name" value="S1"/>
    <property type="match status" value="1"/>
</dbReference>
<dbReference type="PANTHER" id="PTHR10602">
    <property type="entry name" value="EUKARYOTIC TRANSLATION INITIATION FACTOR 2 SUBUNIT 1"/>
    <property type="match status" value="1"/>
</dbReference>
<dbReference type="Proteomes" id="UP001140206">
    <property type="component" value="Chromosome 2"/>
</dbReference>
<keyword evidence="8" id="KW-1185">Reference proteome</keyword>
<keyword evidence="2 6" id="KW-0396">Initiation factor</keyword>
<reference evidence="6" key="1">
    <citation type="submission" date="2022-08" db="EMBL/GenBank/DDBJ databases">
        <authorList>
            <person name="Marques A."/>
        </authorList>
    </citation>
    <scope>NUCLEOTIDE SEQUENCE</scope>
    <source>
        <strain evidence="6">RhyPub2mFocal</strain>
        <tissue evidence="6">Leaves</tissue>
    </source>
</reference>
<feature type="domain" description="S1 motif" evidence="5">
    <location>
        <begin position="20"/>
        <end position="91"/>
    </location>
</feature>
<dbReference type="SUPFAM" id="SSF110993">
    <property type="entry name" value="eIF-2-alpha, C-terminal domain"/>
    <property type="match status" value="1"/>
</dbReference>
<dbReference type="InterPro" id="IPR024054">
    <property type="entry name" value="TIF2_asu_middle_sf"/>
</dbReference>
<dbReference type="Gene3D" id="1.10.150.190">
    <property type="entry name" value="Translation initiation factor 2, subunit 1, domain 2"/>
    <property type="match status" value="1"/>
</dbReference>
<dbReference type="PANTHER" id="PTHR10602:SF0">
    <property type="entry name" value="EUKARYOTIC TRANSLATION INITIATION FACTOR 2 SUBUNIT 1"/>
    <property type="match status" value="1"/>
</dbReference>
<dbReference type="SUPFAM" id="SSF116742">
    <property type="entry name" value="eIF2alpha middle domain-like"/>
    <property type="match status" value="1"/>
</dbReference>
<dbReference type="SMART" id="SM00316">
    <property type="entry name" value="S1"/>
    <property type="match status" value="1"/>
</dbReference>
<dbReference type="GO" id="GO:0043022">
    <property type="term" value="F:ribosome binding"/>
    <property type="evidence" value="ECO:0007669"/>
    <property type="project" value="TreeGrafter"/>
</dbReference>
<name>A0AAV8CAM6_9POAL</name>
<evidence type="ECO:0000256" key="3">
    <source>
        <dbReference type="ARBA" id="ARBA00022553"/>
    </source>
</evidence>
<dbReference type="GO" id="GO:0033290">
    <property type="term" value="C:eukaryotic 48S preinitiation complex"/>
    <property type="evidence" value="ECO:0007669"/>
    <property type="project" value="TreeGrafter"/>
</dbReference>
<sequence>MANHHNTACRMYEARYPDVGMVVMVSVKRITEVGVYVSLLEYNNIEGMVLLSELDRRRIRSVSSLVKVGQQFPVNVLRVDRDKGYVDMSKRKVSMEEVQECEERYGKSKLVHSIMRHVAETLSANLEDLYIAIGWPLYQNYGHAYDAFKLIAKDPGPILDPLTREVTEVCQDGGKAVPLVSHEVKNLLVKNIRHKMASQPVKICATVEIKCYQFDGVLHIQRAMTKAKGAGNEDCHVKMTLIAAPLYVISTQTFDKNQGLLVLANAIKTCSEEIEACNGKLVIKEAPRVVTEREEMHLLSEEEDSSNMDDEV</sequence>
<dbReference type="GO" id="GO:0003723">
    <property type="term" value="F:RNA binding"/>
    <property type="evidence" value="ECO:0007669"/>
    <property type="project" value="InterPro"/>
</dbReference>
<evidence type="ECO:0000313" key="8">
    <source>
        <dbReference type="Proteomes" id="UP001140206"/>
    </source>
</evidence>
<comment type="caution">
    <text evidence="6">The sequence shown here is derived from an EMBL/GenBank/DDBJ whole genome shotgun (WGS) entry which is preliminary data.</text>
</comment>
<dbReference type="FunFam" id="1.10.150.190:FF:000003">
    <property type="entry name" value="Eukaryotic translation initiation factor 2 subunit alpha"/>
    <property type="match status" value="1"/>
</dbReference>
<dbReference type="GO" id="GO:0003743">
    <property type="term" value="F:translation initiation factor activity"/>
    <property type="evidence" value="ECO:0007669"/>
    <property type="project" value="UniProtKB-KW"/>
</dbReference>
<dbReference type="EMBL" id="JAMFTS010000002">
    <property type="protein sequence ID" value="KAJ4795113.1"/>
    <property type="molecule type" value="Genomic_DNA"/>
</dbReference>
<dbReference type="CDD" id="cd04452">
    <property type="entry name" value="S1_IF2_alpha"/>
    <property type="match status" value="1"/>
</dbReference>
<evidence type="ECO:0000313" key="6">
    <source>
        <dbReference type="EMBL" id="KAJ4751929.1"/>
    </source>
</evidence>
<dbReference type="InterPro" id="IPR003029">
    <property type="entry name" value="S1_domain"/>
</dbReference>
<keyword evidence="4" id="KW-0648">Protein biosynthesis</keyword>
<dbReference type="InterPro" id="IPR011488">
    <property type="entry name" value="TIF_2_asu"/>
</dbReference>
<accession>A0AAV8CAM6</accession>
<dbReference type="Gene3D" id="2.40.50.140">
    <property type="entry name" value="Nucleic acid-binding proteins"/>
    <property type="match status" value="1"/>
</dbReference>
<dbReference type="GO" id="GO:0005850">
    <property type="term" value="C:eukaryotic translation initiation factor 2 complex"/>
    <property type="evidence" value="ECO:0007669"/>
    <property type="project" value="TreeGrafter"/>
</dbReference>
<evidence type="ECO:0000256" key="1">
    <source>
        <dbReference type="ARBA" id="ARBA00007223"/>
    </source>
</evidence>
<gene>
    <name evidence="7" type="ORF">LUZ62_046359</name>
    <name evidence="6" type="ORF">LUZ62_086334</name>
</gene>
<evidence type="ECO:0000259" key="5">
    <source>
        <dbReference type="PROSITE" id="PS50126"/>
    </source>
</evidence>
<dbReference type="FunFam" id="2.40.50.140:FF:000015">
    <property type="entry name" value="Eukaryotic translation initiation factor 2 subunit alpha"/>
    <property type="match status" value="1"/>
</dbReference>
<proteinExistence type="inferred from homology"/>
<dbReference type="Gene3D" id="3.30.70.1130">
    <property type="entry name" value="EIF_2_alpha"/>
    <property type="match status" value="1"/>
</dbReference>
<protein>
    <submittedName>
        <fullName evidence="6">Eukaryotic translation initiation factor 2 subunit alpha</fullName>
    </submittedName>
</protein>
<keyword evidence="3" id="KW-0597">Phosphoprotein</keyword>
<dbReference type="EMBL" id="JAMFTS010000005">
    <property type="protein sequence ID" value="KAJ4751929.1"/>
    <property type="molecule type" value="Genomic_DNA"/>
</dbReference>